<feature type="compositionally biased region" description="Basic and acidic residues" evidence="1">
    <location>
        <begin position="1"/>
        <end position="11"/>
    </location>
</feature>
<feature type="region of interest" description="Disordered" evidence="1">
    <location>
        <begin position="1"/>
        <end position="43"/>
    </location>
</feature>
<gene>
    <name evidence="2" type="ORF">AVDCRST_MAG26-4380</name>
</gene>
<feature type="compositionally biased region" description="Basic residues" evidence="1">
    <location>
        <begin position="188"/>
        <end position="199"/>
    </location>
</feature>
<proteinExistence type="predicted"/>
<protein>
    <submittedName>
        <fullName evidence="2">Periplasmic aromatic aldehyde oxidoreductase, FAD binding subunit YagS</fullName>
    </submittedName>
</protein>
<feature type="region of interest" description="Disordered" evidence="1">
    <location>
        <begin position="61"/>
        <end position="256"/>
    </location>
</feature>
<organism evidence="2">
    <name type="scientific">uncultured Chloroflexia bacterium</name>
    <dbReference type="NCBI Taxonomy" id="1672391"/>
    <lineage>
        <taxon>Bacteria</taxon>
        <taxon>Bacillati</taxon>
        <taxon>Chloroflexota</taxon>
        <taxon>Chloroflexia</taxon>
        <taxon>environmental samples</taxon>
    </lineage>
</organism>
<reference evidence="2" key="1">
    <citation type="submission" date="2020-02" db="EMBL/GenBank/DDBJ databases">
        <authorList>
            <person name="Meier V. D."/>
        </authorList>
    </citation>
    <scope>NUCLEOTIDE SEQUENCE</scope>
    <source>
        <strain evidence="2">AVDCRST_MAG26</strain>
    </source>
</reference>
<feature type="compositionally biased region" description="Basic residues" evidence="1">
    <location>
        <begin position="242"/>
        <end position="256"/>
    </location>
</feature>
<name>A0A6J4K3P0_9CHLR</name>
<dbReference type="AlphaFoldDB" id="A0A6J4K3P0"/>
<evidence type="ECO:0000256" key="1">
    <source>
        <dbReference type="SAM" id="MobiDB-lite"/>
    </source>
</evidence>
<feature type="non-terminal residue" evidence="2">
    <location>
        <position position="256"/>
    </location>
</feature>
<evidence type="ECO:0000313" key="2">
    <source>
        <dbReference type="EMBL" id="CAA9294899.1"/>
    </source>
</evidence>
<feature type="compositionally biased region" description="Low complexity" evidence="1">
    <location>
        <begin position="119"/>
        <end position="136"/>
    </location>
</feature>
<feature type="compositionally biased region" description="Basic and acidic residues" evidence="1">
    <location>
        <begin position="137"/>
        <end position="159"/>
    </location>
</feature>
<accession>A0A6J4K3P0</accession>
<feature type="compositionally biased region" description="Polar residues" evidence="1">
    <location>
        <begin position="229"/>
        <end position="241"/>
    </location>
</feature>
<feature type="non-terminal residue" evidence="2">
    <location>
        <position position="1"/>
    </location>
</feature>
<dbReference type="EMBL" id="CADCTK010001036">
    <property type="protein sequence ID" value="CAA9294899.1"/>
    <property type="molecule type" value="Genomic_DNA"/>
</dbReference>
<feature type="compositionally biased region" description="Basic residues" evidence="1">
    <location>
        <begin position="102"/>
        <end position="115"/>
    </location>
</feature>
<sequence length="256" mass="27743">RRADDAGRARPIDAGALTLHGTRAGSGPRGIATAAQHGDDRRQSAAAGALLVLPRRFPLLDEGRGRVPGARRRKPVSRDLGSVPMRGRASIRSARCVDRARRVGTHRGSGRRARRDARGFPPAAIGGAPPAAYAWRRGADRGDRRAACRRQERLPESDGPRSLGVCTGQRRRRRAYRAAEPARDAHRPRGRGQRTHSLHSRGSAGRRADGRRDAATASRGGSDQRRDTASAQRLQAPTGTQPRRRGAARARRGHKV</sequence>